<dbReference type="Pfam" id="PF13349">
    <property type="entry name" value="DUF4097"/>
    <property type="match status" value="1"/>
</dbReference>
<name>A0ABD0WF17_UMBPY</name>
<dbReference type="PANTHER" id="PTHR34094">
    <property type="match status" value="1"/>
</dbReference>
<dbReference type="EMBL" id="JAGEUA010000008">
    <property type="protein sequence ID" value="KAL0968390.1"/>
    <property type="molecule type" value="Genomic_DNA"/>
</dbReference>
<dbReference type="Gene3D" id="2.160.20.120">
    <property type="match status" value="1"/>
</dbReference>
<protein>
    <recommendedName>
        <fullName evidence="1">DUF4097 domain-containing protein</fullName>
    </recommendedName>
</protein>
<dbReference type="InterPro" id="IPR025164">
    <property type="entry name" value="Toastrack_DUF4097"/>
</dbReference>
<keyword evidence="3" id="KW-1185">Reference proteome</keyword>
<evidence type="ECO:0000259" key="1">
    <source>
        <dbReference type="Pfam" id="PF13349"/>
    </source>
</evidence>
<evidence type="ECO:0000313" key="2">
    <source>
        <dbReference type="EMBL" id="KAL0968390.1"/>
    </source>
</evidence>
<proteinExistence type="predicted"/>
<feature type="domain" description="DUF4097" evidence="1">
    <location>
        <begin position="182"/>
        <end position="309"/>
    </location>
</feature>
<reference evidence="2 3" key="1">
    <citation type="submission" date="2024-06" db="EMBL/GenBank/DDBJ databases">
        <authorList>
            <person name="Pan Q."/>
            <person name="Wen M."/>
            <person name="Jouanno E."/>
            <person name="Zahm M."/>
            <person name="Klopp C."/>
            <person name="Cabau C."/>
            <person name="Louis A."/>
            <person name="Berthelot C."/>
            <person name="Parey E."/>
            <person name="Roest Crollius H."/>
            <person name="Montfort J."/>
            <person name="Robinson-Rechavi M."/>
            <person name="Bouchez O."/>
            <person name="Lampietro C."/>
            <person name="Lopez Roques C."/>
            <person name="Donnadieu C."/>
            <person name="Postlethwait J."/>
            <person name="Bobe J."/>
            <person name="Verreycken H."/>
            <person name="Guiguen Y."/>
        </authorList>
    </citation>
    <scope>NUCLEOTIDE SEQUENCE [LARGE SCALE GENOMIC DNA]</scope>
    <source>
        <strain evidence="2">Up_M1</strain>
        <tissue evidence="2">Testis</tissue>
    </source>
</reference>
<sequence>MFLSANQGVCTGLLRWRSLLAACPNNMKCSSWLFVKAFSTSHCAFINTNEVNTPLKQWIFDINPFSKVRVHLQCNISIRPLDPHSFPKANRVLITVQGTRTDHGIIGNFKVHYDDQNKELFILSEKLNNNVSVELNAPIKSDLYITTQGEGSVHIQKMECDTCRVQIEQGDCVLHSVKGHHVQIHSQGGNITGMGTIHGNVDISTTGHSTVDVKKIQGTTINVSAERGPVTVKAIYAESTSISSSSGKIQLGHVHGDAIVWNESGDIIIDGTNNGFLKVSSKSGNIDAYVGDSCSAELHSQQGAVSVRVPSSMRAGVLLRGASVKVSPEIILQHQEIASKDRMTSVTGHMNELPQGNQKITAQADRGSISLKTQSWFESLKLGS</sequence>
<accession>A0ABD0WF17</accession>
<organism evidence="2 3">
    <name type="scientific">Umbra pygmaea</name>
    <name type="common">Eastern mudminnow</name>
    <dbReference type="NCBI Taxonomy" id="75934"/>
    <lineage>
        <taxon>Eukaryota</taxon>
        <taxon>Metazoa</taxon>
        <taxon>Chordata</taxon>
        <taxon>Craniata</taxon>
        <taxon>Vertebrata</taxon>
        <taxon>Euteleostomi</taxon>
        <taxon>Actinopterygii</taxon>
        <taxon>Neopterygii</taxon>
        <taxon>Teleostei</taxon>
        <taxon>Protacanthopterygii</taxon>
        <taxon>Esociformes</taxon>
        <taxon>Umbridae</taxon>
        <taxon>Umbra</taxon>
    </lineage>
</organism>
<gene>
    <name evidence="2" type="ORF">UPYG_G00266250</name>
</gene>
<dbReference type="AlphaFoldDB" id="A0ABD0WF17"/>
<dbReference type="Proteomes" id="UP001557470">
    <property type="component" value="Unassembled WGS sequence"/>
</dbReference>
<comment type="caution">
    <text evidence="2">The sequence shown here is derived from an EMBL/GenBank/DDBJ whole genome shotgun (WGS) entry which is preliminary data.</text>
</comment>
<dbReference type="PANTHER" id="PTHR34094:SF1">
    <property type="entry name" value="PROTEIN FAM185A"/>
    <property type="match status" value="1"/>
</dbReference>
<evidence type="ECO:0000313" key="3">
    <source>
        <dbReference type="Proteomes" id="UP001557470"/>
    </source>
</evidence>